<dbReference type="OrthoDB" id="1745228at2759"/>
<dbReference type="STRING" id="35608.A0A2U1LVN9"/>
<dbReference type="PANTHER" id="PTHR31425:SF50">
    <property type="entry name" value="FT-INTERACTING PROTEIN 3-RELATED"/>
    <property type="match status" value="1"/>
</dbReference>
<dbReference type="EMBL" id="PKPP01007556">
    <property type="protein sequence ID" value="PWA53062.1"/>
    <property type="molecule type" value="Genomic_DNA"/>
</dbReference>
<dbReference type="PANTHER" id="PTHR31425">
    <property type="entry name" value="PHOSPHORIBOSYLANTHRANILATE TRANSFERASE ISOFORM 1"/>
    <property type="match status" value="1"/>
</dbReference>
<dbReference type="PROSITE" id="PS50004">
    <property type="entry name" value="C2"/>
    <property type="match status" value="1"/>
</dbReference>
<dbReference type="AlphaFoldDB" id="A0A2U1LVN9"/>
<comment type="caution">
    <text evidence="2">The sequence shown here is derived from an EMBL/GenBank/DDBJ whole genome shotgun (WGS) entry which is preliminary data.</text>
</comment>
<dbReference type="InterPro" id="IPR035892">
    <property type="entry name" value="C2_domain_sf"/>
</dbReference>
<dbReference type="Gene3D" id="2.60.40.150">
    <property type="entry name" value="C2 domain"/>
    <property type="match status" value="1"/>
</dbReference>
<name>A0A2U1LVN9_ARTAN</name>
<evidence type="ECO:0000313" key="2">
    <source>
        <dbReference type="EMBL" id="PWA53062.1"/>
    </source>
</evidence>
<dbReference type="Pfam" id="PF00168">
    <property type="entry name" value="C2"/>
    <property type="match status" value="1"/>
</dbReference>
<protein>
    <submittedName>
        <fullName evidence="2">Protein QUIRKY</fullName>
    </submittedName>
</protein>
<organism evidence="2 3">
    <name type="scientific">Artemisia annua</name>
    <name type="common">Sweet wormwood</name>
    <dbReference type="NCBI Taxonomy" id="35608"/>
    <lineage>
        <taxon>Eukaryota</taxon>
        <taxon>Viridiplantae</taxon>
        <taxon>Streptophyta</taxon>
        <taxon>Embryophyta</taxon>
        <taxon>Tracheophyta</taxon>
        <taxon>Spermatophyta</taxon>
        <taxon>Magnoliopsida</taxon>
        <taxon>eudicotyledons</taxon>
        <taxon>Gunneridae</taxon>
        <taxon>Pentapetalae</taxon>
        <taxon>asterids</taxon>
        <taxon>campanulids</taxon>
        <taxon>Asterales</taxon>
        <taxon>Asteraceae</taxon>
        <taxon>Asteroideae</taxon>
        <taxon>Anthemideae</taxon>
        <taxon>Artemisiinae</taxon>
        <taxon>Artemisia</taxon>
    </lineage>
</organism>
<keyword evidence="3" id="KW-1185">Reference proteome</keyword>
<proteinExistence type="predicted"/>
<reference evidence="2 3" key="1">
    <citation type="journal article" date="2018" name="Mol. Plant">
        <title>The genome of Artemisia annua provides insight into the evolution of Asteraceae family and artemisinin biosynthesis.</title>
        <authorList>
            <person name="Shen Q."/>
            <person name="Zhang L."/>
            <person name="Liao Z."/>
            <person name="Wang S."/>
            <person name="Yan T."/>
            <person name="Shi P."/>
            <person name="Liu M."/>
            <person name="Fu X."/>
            <person name="Pan Q."/>
            <person name="Wang Y."/>
            <person name="Lv Z."/>
            <person name="Lu X."/>
            <person name="Zhang F."/>
            <person name="Jiang W."/>
            <person name="Ma Y."/>
            <person name="Chen M."/>
            <person name="Hao X."/>
            <person name="Li L."/>
            <person name="Tang Y."/>
            <person name="Lv G."/>
            <person name="Zhou Y."/>
            <person name="Sun X."/>
            <person name="Brodelius P.E."/>
            <person name="Rose J.K.C."/>
            <person name="Tang K."/>
        </authorList>
    </citation>
    <scope>NUCLEOTIDE SEQUENCE [LARGE SCALE GENOMIC DNA]</scope>
    <source>
        <strain evidence="3">cv. Huhao1</strain>
        <tissue evidence="2">Leaf</tissue>
    </source>
</reference>
<feature type="domain" description="C2" evidence="1">
    <location>
        <begin position="1"/>
        <end position="69"/>
    </location>
</feature>
<dbReference type="Proteomes" id="UP000245207">
    <property type="component" value="Unassembled WGS sequence"/>
</dbReference>
<dbReference type="InterPro" id="IPR000008">
    <property type="entry name" value="C2_dom"/>
</dbReference>
<evidence type="ECO:0000259" key="1">
    <source>
        <dbReference type="PROSITE" id="PS50004"/>
    </source>
</evidence>
<sequence length="117" mass="12980">MIMDSFAPKWNEQYTWDVSNPCTMITIDVSDNCHLHGGDKAESAKDTRIGKVRVHISTLGTDRVYTHSYSLLVLRPSGVNKMGEIHLAVSQLSELDGRRKLDNLTIGPVLIVTTKLG</sequence>
<evidence type="ECO:0000313" key="3">
    <source>
        <dbReference type="Proteomes" id="UP000245207"/>
    </source>
</evidence>
<dbReference type="InterPro" id="IPR047259">
    <property type="entry name" value="QUIRKY-like"/>
</dbReference>
<accession>A0A2U1LVN9</accession>
<dbReference type="SUPFAM" id="SSF49562">
    <property type="entry name" value="C2 domain (Calcium/lipid-binding domain, CaLB)"/>
    <property type="match status" value="1"/>
</dbReference>
<gene>
    <name evidence="2" type="ORF">CTI12_AA448760</name>
</gene>